<protein>
    <recommendedName>
        <fullName evidence="2">Protein kinase domain-containing protein</fullName>
    </recommendedName>
</protein>
<dbReference type="InterPro" id="IPR052751">
    <property type="entry name" value="Plant_MAPKKK"/>
</dbReference>
<feature type="domain" description="Protein kinase" evidence="2">
    <location>
        <begin position="1"/>
        <end position="219"/>
    </location>
</feature>
<feature type="transmembrane region" description="Helical" evidence="1">
    <location>
        <begin position="20"/>
        <end position="41"/>
    </location>
</feature>
<dbReference type="AlphaFoldDB" id="A0A5J4UUU2"/>
<dbReference type="Gene3D" id="1.10.510.10">
    <property type="entry name" value="Transferase(Phosphotransferase) domain 1"/>
    <property type="match status" value="1"/>
</dbReference>
<dbReference type="SUPFAM" id="SSF56112">
    <property type="entry name" value="Protein kinase-like (PK-like)"/>
    <property type="match status" value="1"/>
</dbReference>
<keyword evidence="1" id="KW-0812">Transmembrane</keyword>
<evidence type="ECO:0000313" key="3">
    <source>
        <dbReference type="EMBL" id="KAA6374406.1"/>
    </source>
</evidence>
<accession>A0A5J4UUU2</accession>
<proteinExistence type="predicted"/>
<dbReference type="PANTHER" id="PTHR48011">
    <property type="entry name" value="CCR4-NOT TRANSCRIPTIONAL COMPLEX SUBUNIT CAF120-RELATED"/>
    <property type="match status" value="1"/>
</dbReference>
<feature type="transmembrane region" description="Helical" evidence="1">
    <location>
        <begin position="146"/>
        <end position="164"/>
    </location>
</feature>
<keyword evidence="1" id="KW-0472">Membrane</keyword>
<sequence>MGSVVGQLRTELVKSGITLAIQIIGRSIVLVIIITSIVEGVGCKRDCVMRMDQGSTVVIDSVVVKTQSVGFLLDVLSHPEDKSQQLCTPGEIKFYMPFYQMLQLFAPDFGLSQKMTSKSYLRSAGTAVYAPSEAHMQNKMTFASDIWVLTVIVVEMLTGIHPYAGKLMNDTIENIKKGKMVFPLPDYIQEELKDMLMNMLNMDADKHPTAKELLYSELMQFQAQIDKANEKKDNK</sequence>
<dbReference type="GO" id="GO:0005524">
    <property type="term" value="F:ATP binding"/>
    <property type="evidence" value="ECO:0007669"/>
    <property type="project" value="InterPro"/>
</dbReference>
<keyword evidence="1" id="KW-1133">Transmembrane helix</keyword>
<dbReference type="PANTHER" id="PTHR48011:SF56">
    <property type="entry name" value="PROTEIN KINASE DOMAIN-CONTAINING PROTEIN"/>
    <property type="match status" value="1"/>
</dbReference>
<evidence type="ECO:0000256" key="1">
    <source>
        <dbReference type="SAM" id="Phobius"/>
    </source>
</evidence>
<dbReference type="Pfam" id="PF00069">
    <property type="entry name" value="Pkinase"/>
    <property type="match status" value="1"/>
</dbReference>
<evidence type="ECO:0000259" key="2">
    <source>
        <dbReference type="PROSITE" id="PS50011"/>
    </source>
</evidence>
<reference evidence="3 4" key="1">
    <citation type="submission" date="2019-03" db="EMBL/GenBank/DDBJ databases">
        <title>Single cell metagenomics reveals metabolic interactions within the superorganism composed of flagellate Streblomastix strix and complex community of Bacteroidetes bacteria on its surface.</title>
        <authorList>
            <person name="Treitli S.C."/>
            <person name="Kolisko M."/>
            <person name="Husnik F."/>
            <person name="Keeling P."/>
            <person name="Hampl V."/>
        </authorList>
    </citation>
    <scope>NUCLEOTIDE SEQUENCE [LARGE SCALE GENOMIC DNA]</scope>
    <source>
        <strain evidence="3">ST1C</strain>
    </source>
</reference>
<dbReference type="InterPro" id="IPR000719">
    <property type="entry name" value="Prot_kinase_dom"/>
</dbReference>
<evidence type="ECO:0000313" key="4">
    <source>
        <dbReference type="Proteomes" id="UP000324800"/>
    </source>
</evidence>
<dbReference type="EMBL" id="SNRW01012004">
    <property type="protein sequence ID" value="KAA6374406.1"/>
    <property type="molecule type" value="Genomic_DNA"/>
</dbReference>
<dbReference type="GO" id="GO:0007165">
    <property type="term" value="P:signal transduction"/>
    <property type="evidence" value="ECO:0007669"/>
    <property type="project" value="TreeGrafter"/>
</dbReference>
<dbReference type="PROSITE" id="PS50011">
    <property type="entry name" value="PROTEIN_KINASE_DOM"/>
    <property type="match status" value="1"/>
</dbReference>
<dbReference type="Proteomes" id="UP000324800">
    <property type="component" value="Unassembled WGS sequence"/>
</dbReference>
<dbReference type="SMART" id="SM00220">
    <property type="entry name" value="S_TKc"/>
    <property type="match status" value="1"/>
</dbReference>
<name>A0A5J4UUU2_9EUKA</name>
<organism evidence="3 4">
    <name type="scientific">Streblomastix strix</name>
    <dbReference type="NCBI Taxonomy" id="222440"/>
    <lineage>
        <taxon>Eukaryota</taxon>
        <taxon>Metamonada</taxon>
        <taxon>Preaxostyla</taxon>
        <taxon>Oxymonadida</taxon>
        <taxon>Streblomastigidae</taxon>
        <taxon>Streblomastix</taxon>
    </lineage>
</organism>
<dbReference type="InterPro" id="IPR011009">
    <property type="entry name" value="Kinase-like_dom_sf"/>
</dbReference>
<dbReference type="GO" id="GO:0004672">
    <property type="term" value="F:protein kinase activity"/>
    <property type="evidence" value="ECO:0007669"/>
    <property type="project" value="InterPro"/>
</dbReference>
<gene>
    <name evidence="3" type="ORF">EZS28_030068</name>
</gene>
<comment type="caution">
    <text evidence="3">The sequence shown here is derived from an EMBL/GenBank/DDBJ whole genome shotgun (WGS) entry which is preliminary data.</text>
</comment>